<evidence type="ECO:0000259" key="9">
    <source>
        <dbReference type="Pfam" id="PF22819"/>
    </source>
</evidence>
<feature type="domain" description="TcaA protein NTF2-like" evidence="9">
    <location>
        <begin position="320"/>
        <end position="430"/>
    </location>
</feature>
<name>A0A8J3F1G5_9BACI</name>
<dbReference type="AlphaFoldDB" id="A0A8J3F1G5"/>
<dbReference type="PANTHER" id="PTHR40038:SF1">
    <property type="entry name" value="MEMBRANE-ASSOCIATED PROTEIN TCAA"/>
    <property type="match status" value="1"/>
</dbReference>
<evidence type="ECO:0000256" key="3">
    <source>
        <dbReference type="ARBA" id="ARBA00022692"/>
    </source>
</evidence>
<dbReference type="InterPro" id="IPR054528">
    <property type="entry name" value="TcaA_5th"/>
</dbReference>
<dbReference type="OrthoDB" id="1682769at2"/>
<feature type="domain" description="TcaA 4th" evidence="10">
    <location>
        <begin position="232"/>
        <end position="299"/>
    </location>
</feature>
<organism evidence="11 12">
    <name type="scientific">Gottfriedia solisilvae</name>
    <dbReference type="NCBI Taxonomy" id="1516104"/>
    <lineage>
        <taxon>Bacteria</taxon>
        <taxon>Bacillati</taxon>
        <taxon>Bacillota</taxon>
        <taxon>Bacilli</taxon>
        <taxon>Bacillales</taxon>
        <taxon>Bacillaceae</taxon>
        <taxon>Gottfriedia</taxon>
    </lineage>
</organism>
<evidence type="ECO:0000313" key="11">
    <source>
        <dbReference type="EMBL" id="GGI16561.1"/>
    </source>
</evidence>
<evidence type="ECO:0000256" key="6">
    <source>
        <dbReference type="SAM" id="MobiDB-lite"/>
    </source>
</evidence>
<accession>A0A8J3F1G5</accession>
<gene>
    <name evidence="11" type="ORF">GCM10007380_33580</name>
</gene>
<dbReference type="InterPro" id="IPR054529">
    <property type="entry name" value="TcaA_2nd"/>
</dbReference>
<dbReference type="Pfam" id="PF22813">
    <property type="entry name" value="TcaA_2nd"/>
    <property type="match status" value="1"/>
</dbReference>
<dbReference type="EMBL" id="BMHB01000002">
    <property type="protein sequence ID" value="GGI16561.1"/>
    <property type="molecule type" value="Genomic_DNA"/>
</dbReference>
<dbReference type="Pfam" id="PF22820">
    <property type="entry name" value="TcaA_3rd_4th"/>
    <property type="match status" value="1"/>
</dbReference>
<evidence type="ECO:0000256" key="5">
    <source>
        <dbReference type="ARBA" id="ARBA00023136"/>
    </source>
</evidence>
<feature type="domain" description="TcaA second" evidence="8">
    <location>
        <begin position="58"/>
        <end position="152"/>
    </location>
</feature>
<evidence type="ECO:0000256" key="1">
    <source>
        <dbReference type="ARBA" id="ARBA00004162"/>
    </source>
</evidence>
<sequence>MNNQLREQEKTSISRTSIRNHKIKKSLPQNKKKWMISIAAFIIILISGHLIVKSMYTPERMVRSFEKAVSEHNYKEVSHILEEGGTRATLNENSVKAFMEYMNSSELINQVDDLVKDGAIQNAQLVDKNGNHVLTIAKGNKFLGIYQTYTISAEPFELTVTSPIDELELQLNNETTRLNKDEYEKSYQKILPGKYSLSAIYQGEYSEVEETVDLDFSKATKNKLEQELTFNVSYVQVYSNEPDAKLFVNGKDIGKKISEVEKFGPFLLNGQTIVHAEIELNGEVIKTDEVPINGKYIDLLFNTPTQNEEKTEEDGGFFAGIKDFFDRYLPESKPSTNNLEEKQFIDGLFNQNGQAFLESEEYQKKIKKKNTTQKLVSFAMKNSKQDDSGMVIVTNETYEITDKKGKTKTKSFEITYHFSRVDDELKMDRIEEVKEIKS</sequence>
<evidence type="ECO:0000259" key="8">
    <source>
        <dbReference type="Pfam" id="PF22813"/>
    </source>
</evidence>
<feature type="region of interest" description="Disordered" evidence="6">
    <location>
        <begin position="1"/>
        <end position="24"/>
    </location>
</feature>
<evidence type="ECO:0000256" key="7">
    <source>
        <dbReference type="SAM" id="Phobius"/>
    </source>
</evidence>
<evidence type="ECO:0008006" key="13">
    <source>
        <dbReference type="Google" id="ProtNLM"/>
    </source>
</evidence>
<evidence type="ECO:0000313" key="12">
    <source>
        <dbReference type="Proteomes" id="UP000626244"/>
    </source>
</evidence>
<comment type="subcellular location">
    <subcellularLocation>
        <location evidence="1">Cell membrane</location>
        <topology evidence="1">Single-pass membrane protein</topology>
    </subcellularLocation>
</comment>
<evidence type="ECO:0000256" key="4">
    <source>
        <dbReference type="ARBA" id="ARBA00022989"/>
    </source>
</evidence>
<evidence type="ECO:0000259" key="10">
    <source>
        <dbReference type="Pfam" id="PF22820"/>
    </source>
</evidence>
<comment type="caution">
    <text evidence="11">The sequence shown here is derived from an EMBL/GenBank/DDBJ whole genome shotgun (WGS) entry which is preliminary data.</text>
</comment>
<protein>
    <recommendedName>
        <fullName evidence="13">Membrane protein YvbJ</fullName>
    </recommendedName>
</protein>
<keyword evidence="5 7" id="KW-0472">Membrane</keyword>
<keyword evidence="2" id="KW-1003">Cell membrane</keyword>
<keyword evidence="12" id="KW-1185">Reference proteome</keyword>
<proteinExistence type="predicted"/>
<dbReference type="PANTHER" id="PTHR40038">
    <property type="entry name" value="MEMBRANE-ASSOCIATED PROTEIN TCAA"/>
    <property type="match status" value="1"/>
</dbReference>
<dbReference type="Proteomes" id="UP000626244">
    <property type="component" value="Unassembled WGS sequence"/>
</dbReference>
<keyword evidence="3 7" id="KW-0812">Transmembrane</keyword>
<keyword evidence="4 7" id="KW-1133">Transmembrane helix</keyword>
<dbReference type="Pfam" id="PF22819">
    <property type="entry name" value="TcaA_5th"/>
    <property type="match status" value="1"/>
</dbReference>
<feature type="compositionally biased region" description="Basic and acidic residues" evidence="6">
    <location>
        <begin position="1"/>
        <end position="12"/>
    </location>
</feature>
<reference evidence="12" key="1">
    <citation type="journal article" date="2019" name="Int. J. Syst. Evol. Microbiol.">
        <title>The Global Catalogue of Microorganisms (GCM) 10K type strain sequencing project: providing services to taxonomists for standard genome sequencing and annotation.</title>
        <authorList>
            <consortium name="The Broad Institute Genomics Platform"/>
            <consortium name="The Broad Institute Genome Sequencing Center for Infectious Disease"/>
            <person name="Wu L."/>
            <person name="Ma J."/>
        </authorList>
    </citation>
    <scope>NUCLEOTIDE SEQUENCE [LARGE SCALE GENOMIC DNA]</scope>
    <source>
        <strain evidence="12">CGMCC 1.14993</strain>
    </source>
</reference>
<dbReference type="GO" id="GO:0005886">
    <property type="term" value="C:plasma membrane"/>
    <property type="evidence" value="ECO:0007669"/>
    <property type="project" value="UniProtKB-SubCell"/>
</dbReference>
<dbReference type="InterPro" id="IPR054530">
    <property type="entry name" value="TcaA_4th"/>
</dbReference>
<dbReference type="InterPro" id="IPR013783">
    <property type="entry name" value="Ig-like_fold"/>
</dbReference>
<dbReference type="Gene3D" id="2.60.40.10">
    <property type="entry name" value="Immunoglobulins"/>
    <property type="match status" value="1"/>
</dbReference>
<dbReference type="RefSeq" id="WP_088001172.1">
    <property type="nucleotide sequence ID" value="NZ_BMHB01000002.1"/>
</dbReference>
<evidence type="ECO:0000256" key="2">
    <source>
        <dbReference type="ARBA" id="ARBA00022475"/>
    </source>
</evidence>
<feature type="transmembrane region" description="Helical" evidence="7">
    <location>
        <begin position="34"/>
        <end position="52"/>
    </location>
</feature>